<accession>A0A2T2WTG0</accession>
<comment type="caution">
    <text evidence="2">The sequence shown here is derived from an EMBL/GenBank/DDBJ whole genome shotgun (WGS) entry which is preliminary data.</text>
</comment>
<dbReference type="InterPro" id="IPR014001">
    <property type="entry name" value="Helicase_ATP-bd"/>
</dbReference>
<name>A0A2T2WTG0_9FIRM</name>
<reference evidence="2 3" key="1">
    <citation type="journal article" date="2014" name="BMC Genomics">
        <title>Comparison of environmental and isolate Sulfobacillus genomes reveals diverse carbon, sulfur, nitrogen, and hydrogen metabolisms.</title>
        <authorList>
            <person name="Justice N.B."/>
            <person name="Norman A."/>
            <person name="Brown C.T."/>
            <person name="Singh A."/>
            <person name="Thomas B.C."/>
            <person name="Banfield J.F."/>
        </authorList>
    </citation>
    <scope>NUCLEOTIDE SEQUENCE [LARGE SCALE GENOMIC DNA]</scope>
    <source>
        <strain evidence="2">AMDSBA1</strain>
    </source>
</reference>
<dbReference type="InterPro" id="IPR006935">
    <property type="entry name" value="Helicase/UvrB_N"/>
</dbReference>
<evidence type="ECO:0000259" key="1">
    <source>
        <dbReference type="PROSITE" id="PS51192"/>
    </source>
</evidence>
<dbReference type="GO" id="GO:0005524">
    <property type="term" value="F:ATP binding"/>
    <property type="evidence" value="ECO:0007669"/>
    <property type="project" value="InterPro"/>
</dbReference>
<dbReference type="SUPFAM" id="SSF52540">
    <property type="entry name" value="P-loop containing nucleoside triphosphate hydrolases"/>
    <property type="match status" value="2"/>
</dbReference>
<sequence length="840" mass="94247">MGAENMNLRMKDFQIEHVQILLDRIRRAKRYVEDGQREAVILSAPTGSGKTVMLTAVIEAVVFGTDEFPAENDAVFLWLSDQPELNEQSRSRIAASSDRLTDNRLVVIDNTFDRDVFEGGRVYFLNTQKLARNSLLVSPGDNRSYSIWETIEATARNLGDRFYVVIDEAHRGMAMSAQSRNEANSIVQKFLLGSPSDGLTAIPLVLGISATPVRFEDLVGQTDRHLFKVVVDVEQVRDSGLLKDRLLVQVPKENSPSDWTLLKHAAERWQRMKNAWAQYCQSQGLPVVSPILVVQVEDGSGAHVTATNLETALGVLSEVIADLRDEHLAHAFQDAKNIRVGDRVVRHIEPSRIDGDSNVRVVFFKMALSTGWDCPRAEVIMSFRRAQDPTAIAQLVGRMVRNPLGRRVEGNDVLNSVRLLLPYYNKVTVASVIENLSKDTESVPPLNVEDDDNVVEASVSGSFLESWKLVNGKPSYLHVGTRTISNLVRLLRFATNLAMDDIDAGAPARERDGVVDLLQKLAHELIAKDKGFASQLTGAAKVSITTLAVMNDAVSVETDENISISSANAEDLYKQAKRGLGEFVVVEFMRREIGHDPVRAKLLIYLLSRREDVTRRVEEVCQGRIEELRRRHHESITRLSSSQQLRYQELWALAKSPEPQAVWLPEVVQWTVSKGSRPWPRHLYQGEESVLQIDLNPWEEVVVEELLRESAIECWLRNLPRKSWSLAYWYEKSDGSYAPGFPDILAVRGGTDGRVLEVYEPHSPHLSDGWRKAKGLARYADRHLGQFGRLAICRIIDGSVRLVDFCHESVRQEGLRLNGDADLDNLFRRYGTPIVGGGNS</sequence>
<dbReference type="PANTHER" id="PTHR47396">
    <property type="entry name" value="TYPE I RESTRICTION ENZYME ECOKI R PROTEIN"/>
    <property type="match status" value="1"/>
</dbReference>
<dbReference type="Pfam" id="PF04851">
    <property type="entry name" value="ResIII"/>
    <property type="match status" value="1"/>
</dbReference>
<dbReference type="AlphaFoldDB" id="A0A2T2WTG0"/>
<dbReference type="SMART" id="SM00487">
    <property type="entry name" value="DEXDc"/>
    <property type="match status" value="1"/>
</dbReference>
<dbReference type="Proteomes" id="UP000242699">
    <property type="component" value="Unassembled WGS sequence"/>
</dbReference>
<dbReference type="GO" id="GO:0016787">
    <property type="term" value="F:hydrolase activity"/>
    <property type="evidence" value="ECO:0007669"/>
    <property type="project" value="InterPro"/>
</dbReference>
<dbReference type="EMBL" id="PXYT01000053">
    <property type="protein sequence ID" value="PSR25527.1"/>
    <property type="molecule type" value="Genomic_DNA"/>
</dbReference>
<organism evidence="2 3">
    <name type="scientific">Sulfobacillus benefaciens</name>
    <dbReference type="NCBI Taxonomy" id="453960"/>
    <lineage>
        <taxon>Bacteria</taxon>
        <taxon>Bacillati</taxon>
        <taxon>Bacillota</taxon>
        <taxon>Clostridia</taxon>
        <taxon>Eubacteriales</taxon>
        <taxon>Clostridiales Family XVII. Incertae Sedis</taxon>
        <taxon>Sulfobacillus</taxon>
    </lineage>
</organism>
<dbReference type="GO" id="GO:0003677">
    <property type="term" value="F:DNA binding"/>
    <property type="evidence" value="ECO:0007669"/>
    <property type="project" value="InterPro"/>
</dbReference>
<dbReference type="PROSITE" id="PS51192">
    <property type="entry name" value="HELICASE_ATP_BIND_1"/>
    <property type="match status" value="1"/>
</dbReference>
<dbReference type="Gene3D" id="3.40.50.300">
    <property type="entry name" value="P-loop containing nucleotide triphosphate hydrolases"/>
    <property type="match status" value="2"/>
</dbReference>
<dbReference type="InterPro" id="IPR027417">
    <property type="entry name" value="P-loop_NTPase"/>
</dbReference>
<dbReference type="InterPro" id="IPR050742">
    <property type="entry name" value="Helicase_Restrict-Modif_Enz"/>
</dbReference>
<protein>
    <recommendedName>
        <fullName evidence="1">Helicase ATP-binding domain-containing protein</fullName>
    </recommendedName>
</protein>
<feature type="domain" description="Helicase ATP-binding" evidence="1">
    <location>
        <begin position="31"/>
        <end position="230"/>
    </location>
</feature>
<evidence type="ECO:0000313" key="2">
    <source>
        <dbReference type="EMBL" id="PSR25527.1"/>
    </source>
</evidence>
<gene>
    <name evidence="2" type="ORF">C7B43_16590</name>
</gene>
<dbReference type="GO" id="GO:0005829">
    <property type="term" value="C:cytosol"/>
    <property type="evidence" value="ECO:0007669"/>
    <property type="project" value="TreeGrafter"/>
</dbReference>
<proteinExistence type="predicted"/>
<evidence type="ECO:0000313" key="3">
    <source>
        <dbReference type="Proteomes" id="UP000242699"/>
    </source>
</evidence>
<dbReference type="PANTHER" id="PTHR47396:SF1">
    <property type="entry name" value="ATP-DEPENDENT HELICASE IRC3-RELATED"/>
    <property type="match status" value="1"/>
</dbReference>